<protein>
    <submittedName>
        <fullName evidence="2">Beta-lactamase family protein</fullName>
    </submittedName>
</protein>
<reference evidence="2" key="1">
    <citation type="journal article" date="2023" name="Int. J. Syst. Evol. Microbiol.">
        <title>Streptomyces meridianus sp. nov. isolated from brackish water of the Tagus estuary in Alcochete, Portugal.</title>
        <authorList>
            <person name="Santos J.D.N."/>
            <person name="Klimek D."/>
            <person name="Calusinska M."/>
            <person name="Lobo Da Cunha A."/>
            <person name="Catita J."/>
            <person name="Goncalves H."/>
            <person name="Gonzalez I."/>
            <person name="Reyes F."/>
            <person name="Lage O.M."/>
        </authorList>
    </citation>
    <scope>NUCLEOTIDE SEQUENCE</scope>
    <source>
        <strain evidence="2">MTZ3.1</strain>
    </source>
</reference>
<organism evidence="2 3">
    <name type="scientific">Streptomyces meridianus</name>
    <dbReference type="NCBI Taxonomy" id="2938945"/>
    <lineage>
        <taxon>Bacteria</taxon>
        <taxon>Bacillati</taxon>
        <taxon>Actinomycetota</taxon>
        <taxon>Actinomycetes</taxon>
        <taxon>Kitasatosporales</taxon>
        <taxon>Streptomycetaceae</taxon>
        <taxon>Streptomyces</taxon>
    </lineage>
</organism>
<dbReference type="RefSeq" id="WP_251413757.1">
    <property type="nucleotide sequence ID" value="NZ_JAMQGM010000024.1"/>
</dbReference>
<sequence length="458" mass="47948">MTVQSLAGLFDSIMRRHHIPGAQLAVYRDGELRELVHGVERLGGNTPVGPGSRFAYGSVSKIFTAALIAQLVDEGEADLDEPIADLLEYGSIPHGHPMNAVTLRQLLSHTAGLVSDHEGEPLRTPSLRRYFASVLRTGHVNAPGTAFSYSNTGYAVAAYLVEVLTGRHWQDALRTHLAGPAGLDLALVRDTNSLSPTAPVVSGHAVNALTGRAEPVEFLVESTLAAAGGIAGSATALVDMGRALLTHADTAHPVRIADPDVLAEMVRHVPAADPFGLADGWGSGWGLFRADDGALWLGHDGTLDGGTCNVRVDPEGGTVLALTTNSTTGLAAWHDLVTALAGGLAGRDRMSVGHYRQPAPAGLPLTTAHEFTGEYTNGELGINIRATEDGSLGFDACNGLTGTVEVTSDLTFGVMAEEHGNVLFSGRFLRCPRTGAADLMQYNGRTLRRVAVAAPVAA</sequence>
<dbReference type="Pfam" id="PF00144">
    <property type="entry name" value="Beta-lactamase"/>
    <property type="match status" value="1"/>
</dbReference>
<proteinExistence type="predicted"/>
<gene>
    <name evidence="2" type="ORF">M1E25_11670</name>
</gene>
<dbReference type="PANTHER" id="PTHR46825:SF9">
    <property type="entry name" value="BETA-LACTAMASE-RELATED DOMAIN-CONTAINING PROTEIN"/>
    <property type="match status" value="1"/>
</dbReference>
<dbReference type="Gene3D" id="3.40.710.10">
    <property type="entry name" value="DD-peptidase/beta-lactamase superfamily"/>
    <property type="match status" value="1"/>
</dbReference>
<keyword evidence="3" id="KW-1185">Reference proteome</keyword>
<dbReference type="EMBL" id="JAMQGM010000024">
    <property type="protein sequence ID" value="MCM2578010.1"/>
    <property type="molecule type" value="Genomic_DNA"/>
</dbReference>
<dbReference type="PANTHER" id="PTHR46825">
    <property type="entry name" value="D-ALANYL-D-ALANINE-CARBOXYPEPTIDASE/ENDOPEPTIDASE AMPH"/>
    <property type="match status" value="1"/>
</dbReference>
<accession>A0ABT0X6P0</accession>
<dbReference type="SUPFAM" id="SSF56601">
    <property type="entry name" value="beta-lactamase/transpeptidase-like"/>
    <property type="match status" value="1"/>
</dbReference>
<dbReference type="InterPro" id="IPR012338">
    <property type="entry name" value="Beta-lactam/transpept-like"/>
</dbReference>
<evidence type="ECO:0000313" key="2">
    <source>
        <dbReference type="EMBL" id="MCM2578010.1"/>
    </source>
</evidence>
<comment type="caution">
    <text evidence="2">The sequence shown here is derived from an EMBL/GenBank/DDBJ whole genome shotgun (WGS) entry which is preliminary data.</text>
</comment>
<dbReference type="InterPro" id="IPR001466">
    <property type="entry name" value="Beta-lactam-related"/>
</dbReference>
<evidence type="ECO:0000259" key="1">
    <source>
        <dbReference type="Pfam" id="PF00144"/>
    </source>
</evidence>
<evidence type="ECO:0000313" key="3">
    <source>
        <dbReference type="Proteomes" id="UP001167160"/>
    </source>
</evidence>
<dbReference type="Proteomes" id="UP001167160">
    <property type="component" value="Unassembled WGS sequence"/>
</dbReference>
<feature type="domain" description="Beta-lactamase-related" evidence="1">
    <location>
        <begin position="7"/>
        <end position="330"/>
    </location>
</feature>
<dbReference type="InterPro" id="IPR050491">
    <property type="entry name" value="AmpC-like"/>
</dbReference>
<name>A0ABT0X6P0_9ACTN</name>